<dbReference type="Pfam" id="PF23377">
    <property type="entry name" value="Beta-prop_IFT122_2nd"/>
    <property type="match status" value="1"/>
</dbReference>
<dbReference type="InterPro" id="IPR056153">
    <property type="entry name" value="Beta-prop_IFT122_1st"/>
</dbReference>
<evidence type="ECO:0000256" key="1">
    <source>
        <dbReference type="ARBA" id="ARBA00004138"/>
    </source>
</evidence>
<evidence type="ECO:0000259" key="10">
    <source>
        <dbReference type="Pfam" id="PF25144"/>
    </source>
</evidence>
<dbReference type="Gene3D" id="1.25.40.470">
    <property type="match status" value="1"/>
</dbReference>
<evidence type="ECO:0000259" key="11">
    <source>
        <dbReference type="Pfam" id="PF25295"/>
    </source>
</evidence>
<proteinExistence type="predicted"/>
<dbReference type="GO" id="GO:0030991">
    <property type="term" value="C:intraciliary transport particle A"/>
    <property type="evidence" value="ECO:0007669"/>
    <property type="project" value="TreeGrafter"/>
</dbReference>
<feature type="domain" description="IFT122 first beta-propeller" evidence="9">
    <location>
        <begin position="191"/>
        <end position="292"/>
    </location>
</feature>
<dbReference type="GO" id="GO:0097730">
    <property type="term" value="C:non-motile cilium"/>
    <property type="evidence" value="ECO:0007669"/>
    <property type="project" value="TreeGrafter"/>
</dbReference>
<dbReference type="InterPro" id="IPR015943">
    <property type="entry name" value="WD40/YVTN_repeat-like_dom_sf"/>
</dbReference>
<comment type="subcellular location">
    <subcellularLocation>
        <location evidence="1">Cell projection</location>
        <location evidence="1">Cilium</location>
    </subcellularLocation>
</comment>
<dbReference type="PROSITE" id="PS50082">
    <property type="entry name" value="WD_REPEATS_2"/>
    <property type="match status" value="1"/>
</dbReference>
<dbReference type="Gene3D" id="2.130.10.10">
    <property type="entry name" value="YVTN repeat-like/Quinoprotein amine dehydrogenase"/>
    <property type="match status" value="2"/>
</dbReference>
<dbReference type="Pfam" id="PF25295">
    <property type="entry name" value="TPR_IFT122"/>
    <property type="match status" value="1"/>
</dbReference>
<feature type="domain" description="Intraflagellar transport protein 122 homolog TPR" evidence="11">
    <location>
        <begin position="573"/>
        <end position="970"/>
    </location>
</feature>
<feature type="domain" description="IFT122 second beta-propeller" evidence="8">
    <location>
        <begin position="299"/>
        <end position="564"/>
    </location>
</feature>
<dbReference type="InParanoid" id="A0A024G921"/>
<dbReference type="GO" id="GO:1905515">
    <property type="term" value="P:non-motile cilium assembly"/>
    <property type="evidence" value="ECO:0007669"/>
    <property type="project" value="TreeGrafter"/>
</dbReference>
<dbReference type="Pfam" id="PF23381">
    <property type="entry name" value="Beta-prop_IFT122_1st"/>
    <property type="match status" value="2"/>
</dbReference>
<feature type="domain" description="IFT122 first beta-propeller" evidence="9">
    <location>
        <begin position="15"/>
        <end position="188"/>
    </location>
</feature>
<keyword evidence="3 7" id="KW-0853">WD repeat</keyword>
<dbReference type="SMART" id="SM00320">
    <property type="entry name" value="WD40"/>
    <property type="match status" value="8"/>
</dbReference>
<dbReference type="SUPFAM" id="SSF50978">
    <property type="entry name" value="WD40 repeat-like"/>
    <property type="match status" value="2"/>
</dbReference>
<keyword evidence="5" id="KW-0969">Cilium</keyword>
<evidence type="ECO:0000256" key="5">
    <source>
        <dbReference type="ARBA" id="ARBA00023069"/>
    </source>
</evidence>
<dbReference type="PROSITE" id="PS50294">
    <property type="entry name" value="WD_REPEATS_REGION"/>
    <property type="match status" value="1"/>
</dbReference>
<dbReference type="InterPro" id="IPR011990">
    <property type="entry name" value="TPR-like_helical_dom_sf"/>
</dbReference>
<dbReference type="InterPro" id="IPR056838">
    <property type="entry name" value="Zn_ribbon_IFT122"/>
</dbReference>
<evidence type="ECO:0000256" key="3">
    <source>
        <dbReference type="ARBA" id="ARBA00022574"/>
    </source>
</evidence>
<feature type="domain" description="IFT122 zinc ribbon" evidence="10">
    <location>
        <begin position="1036"/>
        <end position="1081"/>
    </location>
</feature>
<dbReference type="InterPro" id="IPR056152">
    <property type="entry name" value="Beta-prop_IFT122_2nd"/>
</dbReference>
<evidence type="ECO:0000259" key="8">
    <source>
        <dbReference type="Pfam" id="PF23377"/>
    </source>
</evidence>
<dbReference type="SUPFAM" id="SSF48452">
    <property type="entry name" value="TPR-like"/>
    <property type="match status" value="1"/>
</dbReference>
<keyword evidence="13" id="KW-1185">Reference proteome</keyword>
<evidence type="ECO:0000256" key="4">
    <source>
        <dbReference type="ARBA" id="ARBA00022737"/>
    </source>
</evidence>
<sequence>MQSSIVWKDEIPQRSNESSAIHDLAFRPDGLQFVAAVGTRVMVYDALDGSLLHSLKGHKGVVYTVDYAHDGKRFASGGADNVVIIWTDTAEGILKYTHTDSIQKLAYNPQSQCLASCTNSDFGLWAPIQKSVSKHKVVAKILSAVWTQDGQFLALGLLNGIISIRDKEGAEKHLIERTGPIWTLAWSSNPNDDSNILAVGSWDQTLSFYSLHGTLEGKPRKLDFLPTSIRYYSKGKYLLVAGSNRKVGLYTRDGIFLADIAQANEWIWSVQDRPKSNYIATGTENGSIVMYSIQFGTVHGIYQERYAFRENMTDVIVHHLMTEQKVRIRTKDLIRKISLYRNRLAVQLSDRIIIYELAHEEADIANDAMESEMHSYDMHYRVKERIHGEFPCSLLVVTCQHFILCHKQKLSQYNFQGKREREWILEAYIRYIRVTGGASGKEGLLVGLKNGAVLQIFLTNPFPIPLIQQTHAIICVDISATRDTLAVVDELKTCKVYDLQTKALKFTEENANSVAWNTESDDMLCFAGNSQLHIKADSVHLHTQQMQGFVVGFTGSKVFYLNASCVHTMDVPQSALLYRYLDQKQIENAYNVACLGITPADWRLLAWDALKMMDFGIARKAFTRLRDVRYMEAVTMLEEFQKSQFHVFACEEDDPLQSERKKKANMLLQGEILAYQGRFQHAAKLFGDANEPQRAIRLYSELRMWDEAKRFAGDSKLIDVKELAGKQATWAEELQDWRAAAELYVASGNVKRAVEIMGERGWYEDMMHVIQTCDPESDRGIFTCCATYLLQADKFAYAKDLYMKIGDIDAVLRMHIRLGEWEEAIRLVGKHRNCIANLEGVFVPYAEWLIGEDRFEDALDAYTKAQRKDKCIHLLETLVSNAVSEKRYRDASYFHWRLCDQKLMSVEAKSCEDVQEHDRCLIASAMEHEALSEMYFAYEMIFSFTDEPFTEYMSESLFHAAIFLLNKVTKPIQSYPSISMGNILYTLGHHAIQLEAFKLARQVFDRLLGLRLRTEWTQHIEITSMTLETTPFSDKEELLPVDYRSSTTNPLLNVNGTGDVCLHSGHPFLRSFVSFETLPLVEFQPSNGISDKDAEHWLHQLPETVERPRESEGVDSIAFHDNSPNGPLDRFEQALERQAIAIASTGNRTRNTSYRVLQLDEETLRSLHPNDVFIIKYPTRALGYRYFRNMIPEIRLFLCCHCRRFFHEEDFELVMLKNGHCPCCRYSEFDPPN</sequence>
<dbReference type="GO" id="GO:0035721">
    <property type="term" value="P:intraciliary retrograde transport"/>
    <property type="evidence" value="ECO:0007669"/>
    <property type="project" value="TreeGrafter"/>
</dbReference>
<dbReference type="PANTHER" id="PTHR12764:SF4">
    <property type="entry name" value="INTRAFLAGELLAR TRANSPORT PROTEIN 122 HOMOLOG"/>
    <property type="match status" value="1"/>
</dbReference>
<keyword evidence="4" id="KW-0677">Repeat</keyword>
<dbReference type="STRING" id="65357.A0A024G921"/>
<dbReference type="OrthoDB" id="10255582at2759"/>
<dbReference type="InterPro" id="IPR057411">
    <property type="entry name" value="TPR_IFT122"/>
</dbReference>
<comment type="caution">
    <text evidence="12">The sequence shown here is derived from an EMBL/GenBank/DDBJ whole genome shotgun (WGS) entry which is preliminary data.</text>
</comment>
<dbReference type="InterPro" id="IPR001680">
    <property type="entry name" value="WD40_rpt"/>
</dbReference>
<gene>
    <name evidence="12" type="ORF">BN9_041400</name>
</gene>
<dbReference type="PANTHER" id="PTHR12764">
    <property type="entry name" value="WD REPEAT DOMAIN-RELATED"/>
    <property type="match status" value="1"/>
</dbReference>
<name>A0A024G921_9STRA</name>
<evidence type="ECO:0000256" key="6">
    <source>
        <dbReference type="ARBA" id="ARBA00023273"/>
    </source>
</evidence>
<dbReference type="InterPro" id="IPR039857">
    <property type="entry name" value="Ift122/121"/>
</dbReference>
<reference evidence="12 13" key="1">
    <citation type="submission" date="2012-05" db="EMBL/GenBank/DDBJ databases">
        <title>Recombination and specialization in a pathogen metapopulation.</title>
        <authorList>
            <person name="Gardiner A."/>
            <person name="Kemen E."/>
            <person name="Schultz-Larsen T."/>
            <person name="MacLean D."/>
            <person name="Van Oosterhout C."/>
            <person name="Jones J.D.G."/>
        </authorList>
    </citation>
    <scope>NUCLEOTIDE SEQUENCE [LARGE SCALE GENOMIC DNA]</scope>
    <source>
        <strain evidence="12 13">Ac Nc2</strain>
    </source>
</reference>
<accession>A0A024G921</accession>
<dbReference type="GO" id="GO:0061512">
    <property type="term" value="P:protein localization to cilium"/>
    <property type="evidence" value="ECO:0007669"/>
    <property type="project" value="TreeGrafter"/>
</dbReference>
<dbReference type="Pfam" id="PF25144">
    <property type="entry name" value="Zn_ribbon_IFT122"/>
    <property type="match status" value="1"/>
</dbReference>
<dbReference type="EMBL" id="CAIX01000047">
    <property type="protein sequence ID" value="CCI43356.1"/>
    <property type="molecule type" value="Genomic_DNA"/>
</dbReference>
<protein>
    <recommendedName>
        <fullName evidence="2">Intraflagellar transport protein 122 homolog</fullName>
    </recommendedName>
</protein>
<evidence type="ECO:0000313" key="13">
    <source>
        <dbReference type="Proteomes" id="UP000053237"/>
    </source>
</evidence>
<evidence type="ECO:0000256" key="2">
    <source>
        <dbReference type="ARBA" id="ARBA00019442"/>
    </source>
</evidence>
<dbReference type="Proteomes" id="UP000053237">
    <property type="component" value="Unassembled WGS sequence"/>
</dbReference>
<feature type="repeat" description="WD" evidence="7">
    <location>
        <begin position="55"/>
        <end position="86"/>
    </location>
</feature>
<keyword evidence="6" id="KW-0966">Cell projection</keyword>
<dbReference type="AlphaFoldDB" id="A0A024G921"/>
<evidence type="ECO:0000313" key="12">
    <source>
        <dbReference type="EMBL" id="CCI43356.1"/>
    </source>
</evidence>
<evidence type="ECO:0000256" key="7">
    <source>
        <dbReference type="PROSITE-ProRule" id="PRU00221"/>
    </source>
</evidence>
<evidence type="ECO:0000259" key="9">
    <source>
        <dbReference type="Pfam" id="PF23381"/>
    </source>
</evidence>
<organism evidence="12 13">
    <name type="scientific">Albugo candida</name>
    <dbReference type="NCBI Taxonomy" id="65357"/>
    <lineage>
        <taxon>Eukaryota</taxon>
        <taxon>Sar</taxon>
        <taxon>Stramenopiles</taxon>
        <taxon>Oomycota</taxon>
        <taxon>Peronosporomycetes</taxon>
        <taxon>Albuginales</taxon>
        <taxon>Albuginaceae</taxon>
        <taxon>Albugo</taxon>
    </lineage>
</organism>
<dbReference type="InterPro" id="IPR036322">
    <property type="entry name" value="WD40_repeat_dom_sf"/>
</dbReference>